<dbReference type="InterPro" id="IPR007197">
    <property type="entry name" value="rSAM"/>
</dbReference>
<dbReference type="InterPro" id="IPR010722">
    <property type="entry name" value="BATS_dom"/>
</dbReference>
<keyword evidence="6" id="KW-0411">Iron-sulfur</keyword>
<evidence type="ECO:0000256" key="1">
    <source>
        <dbReference type="ARBA" id="ARBA00001966"/>
    </source>
</evidence>
<evidence type="ECO:0000256" key="3">
    <source>
        <dbReference type="ARBA" id="ARBA00022691"/>
    </source>
</evidence>
<gene>
    <name evidence="8" type="ORF">ABR82_06655</name>
</gene>
<dbReference type="AlphaFoldDB" id="A0A0R2RKH4"/>
<dbReference type="Pfam" id="PF06968">
    <property type="entry name" value="BATS"/>
    <property type="match status" value="1"/>
</dbReference>
<comment type="caution">
    <text evidence="8">The sequence shown here is derived from an EMBL/GenBank/DDBJ whole genome shotgun (WGS) entry which is preliminary data.</text>
</comment>
<dbReference type="GO" id="GO:0003824">
    <property type="term" value="F:catalytic activity"/>
    <property type="evidence" value="ECO:0007669"/>
    <property type="project" value="InterPro"/>
</dbReference>
<dbReference type="SFLD" id="SFLDS00029">
    <property type="entry name" value="Radical_SAM"/>
    <property type="match status" value="1"/>
</dbReference>
<feature type="domain" description="Radical SAM core" evidence="7">
    <location>
        <begin position="50"/>
        <end position="279"/>
    </location>
</feature>
<evidence type="ECO:0000313" key="8">
    <source>
        <dbReference type="EMBL" id="KRO63156.1"/>
    </source>
</evidence>
<protein>
    <submittedName>
        <fullName evidence="8">Thiamine biosynthesis protein ThiH</fullName>
    </submittedName>
</protein>
<dbReference type="InterPro" id="IPR012726">
    <property type="entry name" value="ThiH"/>
</dbReference>
<dbReference type="PANTHER" id="PTHR43583:SF1">
    <property type="entry name" value="2-IMINOACETATE SYNTHASE"/>
    <property type="match status" value="1"/>
</dbReference>
<dbReference type="InterPro" id="IPR034428">
    <property type="entry name" value="ThiH/NoCL/HydG-like"/>
</dbReference>
<dbReference type="SFLD" id="SFLDF00301">
    <property type="entry name" value="2-iminoacetate_synthase_(ThiH)"/>
    <property type="match status" value="1"/>
</dbReference>
<keyword evidence="2" id="KW-0004">4Fe-4S</keyword>
<dbReference type="SUPFAM" id="SSF102114">
    <property type="entry name" value="Radical SAM enzymes"/>
    <property type="match status" value="1"/>
</dbReference>
<dbReference type="InterPro" id="IPR013785">
    <property type="entry name" value="Aldolase_TIM"/>
</dbReference>
<evidence type="ECO:0000256" key="5">
    <source>
        <dbReference type="ARBA" id="ARBA00023004"/>
    </source>
</evidence>
<dbReference type="InterPro" id="IPR058240">
    <property type="entry name" value="rSAM_sf"/>
</dbReference>
<dbReference type="GO" id="GO:0005506">
    <property type="term" value="F:iron ion binding"/>
    <property type="evidence" value="ECO:0007669"/>
    <property type="project" value="InterPro"/>
</dbReference>
<accession>A0A0R2RKH4</accession>
<evidence type="ECO:0000259" key="7">
    <source>
        <dbReference type="PROSITE" id="PS51918"/>
    </source>
</evidence>
<evidence type="ECO:0000256" key="4">
    <source>
        <dbReference type="ARBA" id="ARBA00022723"/>
    </source>
</evidence>
<evidence type="ECO:0000256" key="2">
    <source>
        <dbReference type="ARBA" id="ARBA00022485"/>
    </source>
</evidence>
<dbReference type="GO" id="GO:0051539">
    <property type="term" value="F:4 iron, 4 sulfur cluster binding"/>
    <property type="evidence" value="ECO:0007669"/>
    <property type="project" value="UniProtKB-KW"/>
</dbReference>
<dbReference type="SFLD" id="SFLDG01081">
    <property type="entry name" value="cleavage_of_the_Ca-Cb_bond_in"/>
    <property type="match status" value="1"/>
</dbReference>
<dbReference type="CDD" id="cd01335">
    <property type="entry name" value="Radical_SAM"/>
    <property type="match status" value="1"/>
</dbReference>
<dbReference type="Pfam" id="PF04055">
    <property type="entry name" value="Radical_SAM"/>
    <property type="match status" value="1"/>
</dbReference>
<dbReference type="SMART" id="SM00876">
    <property type="entry name" value="BATS"/>
    <property type="match status" value="1"/>
</dbReference>
<name>A0A0R2RKH4_9BACT</name>
<organism evidence="8 9">
    <name type="scientific">Verrucomicrobia subdivision 6 bacterium BACL9 MAG-120507-bin52</name>
    <dbReference type="NCBI Taxonomy" id="1655590"/>
    <lineage>
        <taxon>Bacteria</taxon>
        <taxon>Pseudomonadati</taxon>
        <taxon>Verrucomicrobiota</taxon>
        <taxon>Verrucomicrobiia</taxon>
        <taxon>Verrucomicrobiales</taxon>
        <taxon>Verrucomicrobia subdivision 6</taxon>
    </lineage>
</organism>
<evidence type="ECO:0000313" key="9">
    <source>
        <dbReference type="Proteomes" id="UP000051269"/>
    </source>
</evidence>
<dbReference type="Proteomes" id="UP000051269">
    <property type="component" value="Unassembled WGS sequence"/>
</dbReference>
<dbReference type="NCBIfam" id="TIGR02351">
    <property type="entry name" value="thiH"/>
    <property type="match status" value="1"/>
</dbReference>
<reference evidence="8 9" key="1">
    <citation type="submission" date="2015-10" db="EMBL/GenBank/DDBJ databases">
        <title>Metagenome-Assembled Genomes uncover a global brackish microbiome.</title>
        <authorList>
            <person name="Hugerth L.W."/>
            <person name="Larsson J."/>
            <person name="Alneberg J."/>
            <person name="Lindh M.V."/>
            <person name="Legrand C."/>
            <person name="Pinhassi J."/>
            <person name="Andersson A.F."/>
        </authorList>
    </citation>
    <scope>NUCLEOTIDE SEQUENCE [LARGE SCALE GENOMIC DNA]</scope>
    <source>
        <strain evidence="8">BACL18 MAG-120507-bin52</strain>
    </source>
</reference>
<sequence length="373" mass="41119">MSGVPGDPLEGLPFARSRAVETFEELMFGPKRLEELAKAARSETRKNFGRTMRLFAPLYLSNECVNSCQYCGFSKENPIRRVTLTPEEVELEAKYLAAEGFRNLLLVSGEHPREVPVSYLAQTVKRTVGLFPSVAIEVAPLETAEYREIVAAGAEGLVLYQESYDRAAYAEMHVSGPKRNFDERLGGPERGYAAGFRRIGLGVLVGLADWRRELVALAAHVSHMMKVGWRSQITLALPRLRPAAGGFQPRVAMSDRDFVRAICAFRIAFPQAGIVLSTREPAKLRDGLMELGVTMMSAGSETDPGGYTGVGKGRLHRTVRGREVALEAGEWEGAEATEQFEVSDGRSAEELSAVLRSRGLDPVWKDWDRALAE</sequence>
<keyword evidence="5" id="KW-0408">Iron</keyword>
<dbReference type="EMBL" id="LIBO01000005">
    <property type="protein sequence ID" value="KRO63156.1"/>
    <property type="molecule type" value="Genomic_DNA"/>
</dbReference>
<dbReference type="PANTHER" id="PTHR43583">
    <property type="entry name" value="2-IMINOACETATE SYNTHASE"/>
    <property type="match status" value="1"/>
</dbReference>
<evidence type="ECO:0000256" key="6">
    <source>
        <dbReference type="ARBA" id="ARBA00023014"/>
    </source>
</evidence>
<proteinExistence type="predicted"/>
<dbReference type="PROSITE" id="PS51918">
    <property type="entry name" value="RADICAL_SAM"/>
    <property type="match status" value="1"/>
</dbReference>
<keyword evidence="3" id="KW-0949">S-adenosyl-L-methionine</keyword>
<dbReference type="Gene3D" id="3.20.20.70">
    <property type="entry name" value="Aldolase class I"/>
    <property type="match status" value="1"/>
</dbReference>
<keyword evidence="4" id="KW-0479">Metal-binding</keyword>
<dbReference type="SFLD" id="SFLDG01060">
    <property type="entry name" value="BATS_domain_containing"/>
    <property type="match status" value="1"/>
</dbReference>
<comment type="cofactor">
    <cofactor evidence="1">
        <name>[4Fe-4S] cluster</name>
        <dbReference type="ChEBI" id="CHEBI:49883"/>
    </cofactor>
</comment>
<dbReference type="GO" id="GO:0009228">
    <property type="term" value="P:thiamine biosynthetic process"/>
    <property type="evidence" value="ECO:0007669"/>
    <property type="project" value="InterPro"/>
</dbReference>